<dbReference type="RefSeq" id="WP_057836446.1">
    <property type="nucleotide sequence ID" value="NZ_LLXZ01000102.1"/>
</dbReference>
<sequence length="150" mass="16651">MTAPESEWQYPYGTTQRYHLQHVHLFASDIDATIEFYRKWFDAEVIWDGGVVGARNVFIKIGIGAMHLYDQPPRGDGKNAVHHLGMQVVGVREVYDRMKAAGLHIPNPIRPTGGGGGYFMLGAPDGVVIEVFEPGALRETVVRDYYGFGG</sequence>
<evidence type="ECO:0000259" key="1">
    <source>
        <dbReference type="PROSITE" id="PS51819"/>
    </source>
</evidence>
<dbReference type="Gene3D" id="3.10.180.10">
    <property type="entry name" value="2,3-Dihydroxybiphenyl 1,2-Dioxygenase, domain 1"/>
    <property type="match status" value="1"/>
</dbReference>
<dbReference type="AlphaFoldDB" id="A0A0R3LQX9"/>
<comment type="caution">
    <text evidence="2">The sequence shown here is derived from an EMBL/GenBank/DDBJ whole genome shotgun (WGS) entry which is preliminary data.</text>
</comment>
<keyword evidence="3" id="KW-1185">Reference proteome</keyword>
<dbReference type="CDD" id="cd06587">
    <property type="entry name" value="VOC"/>
    <property type="match status" value="1"/>
</dbReference>
<dbReference type="PROSITE" id="PS51819">
    <property type="entry name" value="VOC"/>
    <property type="match status" value="1"/>
</dbReference>
<proteinExistence type="predicted"/>
<name>A0A0R3LQX9_9BRAD</name>
<accession>A0A0R3LQX9</accession>
<dbReference type="OrthoDB" id="317332at2"/>
<dbReference type="SUPFAM" id="SSF54593">
    <property type="entry name" value="Glyoxalase/Bleomycin resistance protein/Dihydroxybiphenyl dioxygenase"/>
    <property type="match status" value="1"/>
</dbReference>
<evidence type="ECO:0000313" key="3">
    <source>
        <dbReference type="Proteomes" id="UP000050863"/>
    </source>
</evidence>
<dbReference type="Proteomes" id="UP000050863">
    <property type="component" value="Unassembled WGS sequence"/>
</dbReference>
<gene>
    <name evidence="2" type="ORF">CQ12_00825</name>
</gene>
<protein>
    <submittedName>
        <fullName evidence="2">Bleomycin resistance protein</fullName>
    </submittedName>
</protein>
<dbReference type="InterPro" id="IPR004360">
    <property type="entry name" value="Glyas_Fos-R_dOase_dom"/>
</dbReference>
<evidence type="ECO:0000313" key="2">
    <source>
        <dbReference type="EMBL" id="KRR07430.1"/>
    </source>
</evidence>
<dbReference type="InterPro" id="IPR029068">
    <property type="entry name" value="Glyas_Bleomycin-R_OHBP_Dase"/>
</dbReference>
<dbReference type="InterPro" id="IPR037523">
    <property type="entry name" value="VOC_core"/>
</dbReference>
<dbReference type="EMBL" id="LLXZ01000102">
    <property type="protein sequence ID" value="KRR07430.1"/>
    <property type="molecule type" value="Genomic_DNA"/>
</dbReference>
<organism evidence="2 3">
    <name type="scientific">Bradyrhizobium jicamae</name>
    <dbReference type="NCBI Taxonomy" id="280332"/>
    <lineage>
        <taxon>Bacteria</taxon>
        <taxon>Pseudomonadati</taxon>
        <taxon>Pseudomonadota</taxon>
        <taxon>Alphaproteobacteria</taxon>
        <taxon>Hyphomicrobiales</taxon>
        <taxon>Nitrobacteraceae</taxon>
        <taxon>Bradyrhizobium</taxon>
    </lineage>
</organism>
<feature type="domain" description="VOC" evidence="1">
    <location>
        <begin position="19"/>
        <end position="134"/>
    </location>
</feature>
<reference evidence="2 3" key="1">
    <citation type="submission" date="2014-03" db="EMBL/GenBank/DDBJ databases">
        <title>Bradyrhizobium valentinum sp. nov., isolated from effective nodules of Lupinus mariae-josephae, a lupine endemic of basic-lime soils in Eastern Spain.</title>
        <authorList>
            <person name="Duran D."/>
            <person name="Rey L."/>
            <person name="Navarro A."/>
            <person name="Busquets A."/>
            <person name="Imperial J."/>
            <person name="Ruiz-Argueso T."/>
        </authorList>
    </citation>
    <scope>NUCLEOTIDE SEQUENCE [LARGE SCALE GENOMIC DNA]</scope>
    <source>
        <strain evidence="2 3">PAC68</strain>
    </source>
</reference>
<dbReference type="Pfam" id="PF00903">
    <property type="entry name" value="Glyoxalase"/>
    <property type="match status" value="1"/>
</dbReference>